<dbReference type="EMBL" id="JAASQI010000001">
    <property type="protein sequence ID" value="NIJ56526.1"/>
    <property type="molecule type" value="Genomic_DNA"/>
</dbReference>
<reference evidence="2 3" key="1">
    <citation type="submission" date="2020-03" db="EMBL/GenBank/DDBJ databases">
        <title>Genomic Encyclopedia of Type Strains, Phase IV (KMG-IV): sequencing the most valuable type-strain genomes for metagenomic binning, comparative biology and taxonomic classification.</title>
        <authorList>
            <person name="Goeker M."/>
        </authorList>
    </citation>
    <scope>NUCLEOTIDE SEQUENCE [LARGE SCALE GENOMIC DNA]</scope>
    <source>
        <strain evidence="2 3">DSM 103870</strain>
    </source>
</reference>
<dbReference type="RefSeq" id="WP_166948080.1">
    <property type="nucleotide sequence ID" value="NZ_JAASQI010000001.1"/>
</dbReference>
<gene>
    <name evidence="2" type="ORF">FHS82_000339</name>
</gene>
<accession>A0ABX0V092</accession>
<proteinExistence type="predicted"/>
<comment type="caution">
    <text evidence="2">The sequence shown here is derived from an EMBL/GenBank/DDBJ whole genome shotgun (WGS) entry which is preliminary data.</text>
</comment>
<protein>
    <recommendedName>
        <fullName evidence="4">DUF3971 domain-containing protein</fullName>
    </recommendedName>
</protein>
<feature type="region of interest" description="Disordered" evidence="1">
    <location>
        <begin position="149"/>
        <end position="170"/>
    </location>
</feature>
<evidence type="ECO:0000313" key="2">
    <source>
        <dbReference type="EMBL" id="NIJ56526.1"/>
    </source>
</evidence>
<evidence type="ECO:0000313" key="3">
    <source>
        <dbReference type="Proteomes" id="UP001429580"/>
    </source>
</evidence>
<name>A0ABX0V092_9HYPH</name>
<organism evidence="2 3">
    <name type="scientific">Pseudochelatococcus lubricantis</name>
    <dbReference type="NCBI Taxonomy" id="1538102"/>
    <lineage>
        <taxon>Bacteria</taxon>
        <taxon>Pseudomonadati</taxon>
        <taxon>Pseudomonadota</taxon>
        <taxon>Alphaproteobacteria</taxon>
        <taxon>Hyphomicrobiales</taxon>
        <taxon>Chelatococcaceae</taxon>
        <taxon>Pseudochelatococcus</taxon>
    </lineage>
</organism>
<sequence>MIRPRQIRSKRRRRIRRRSAAGRALASLLRSGLWTAAILVLCVVAIVTRMSFGSLSTQSLAEPIARALTDQLSPGWSARISETGIALTDHGPALLAENIEIVQPDGTVFLRARAGEIAVDPWRFAYGEIGLTSVAFSGLDARLTMMPDGSLHPGDAANVPPPPAGTPQQQQPAVSFDETVVGIANLLADQTGLTRSLDRVALSDARVTVIDVHGAERLTFADVTADLTREASGSLAVSLALQGPSGRWTARGDVTGGSGQERTVALALDGAPMTDLLMLAGAHGGLVEGDLTFSARLKVAITADNKLAALSGKLESSPGTVIYHDRDQPSFEVSAFRLEAEREEGSSGIRIPSLLLETNGSRFTLGGRVAFDDPDSSWRLQLDGRDAVLPPLSPREAPLAIDAVEVMAAGMRGGGLRIERVAVSGAGFGVALNGEIGGPGNEDGVRLGIQTARSNARSILRFWPPFVTPEPRRYLIDNLSAGIVDSLNVAVNLTAEQLAASRRREPLPADSVRTQFSASQVTLTAAPGFPPLEQATVSGLVTGATASVTASSAKAEVAPGAILDLSEGRMDVPRLTPPIEANIGFRLRGSTAALAHLLRREALKDMFNVDVSPESVGGDADLAVSITLPMVNHLRPEQVVTQAAGRIERLAIDLDGGKDRLTNASLQLNLDSKNLSLSGNGQLGGMPAELSLRQPLRKRDGSAQADITLTLDDAARAARGINLGKRLTGPVVARVSTSFSTGAAKPSAPAKVDVDLTRARIDNLLPGWTKAAGKPGRLTFSALDDNGYALSDIVLNAGSVSARGAARLNADGALKSASLTQVRLSPNDDFAVDADQGNGVLRLAVQGNLLDARSFLRIFREGASRQGGGQAGGGSGLNLDVNVAVNIIAGFNNETISKAALKLGLRGGEPERLRLTGSFSGAPLSAEMSGNTGISLATKNAGAALRFADIYAHMAGGDMQMHVDLAQGGAGKVLIRDFAIRNEPTMERILTESPKKIAVDPGNVPFTKLRVSFTRAPGRINIQEGVLWGPGVGVTIEGNVDTRNERIDVSGTYVPAYALNNIFSQVPLLGPLLGGGQYEGLFAINFRATGALDSPALTVNPLSAIAPGIFRKFFDLGRADSGQPPPAQPQPPGQ</sequence>
<evidence type="ECO:0008006" key="4">
    <source>
        <dbReference type="Google" id="ProtNLM"/>
    </source>
</evidence>
<dbReference type="Proteomes" id="UP001429580">
    <property type="component" value="Unassembled WGS sequence"/>
</dbReference>
<evidence type="ECO:0000256" key="1">
    <source>
        <dbReference type="SAM" id="MobiDB-lite"/>
    </source>
</evidence>
<keyword evidence="3" id="KW-1185">Reference proteome</keyword>